<evidence type="ECO:0000313" key="6">
    <source>
        <dbReference type="EMBL" id="KHT61562.1"/>
    </source>
</evidence>
<gene>
    <name evidence="6" type="ORF">RJ45_21835</name>
</gene>
<dbReference type="InterPro" id="IPR003593">
    <property type="entry name" value="AAA+_ATPase"/>
</dbReference>
<dbReference type="GO" id="GO:0016887">
    <property type="term" value="F:ATP hydrolysis activity"/>
    <property type="evidence" value="ECO:0007669"/>
    <property type="project" value="InterPro"/>
</dbReference>
<dbReference type="GO" id="GO:0140359">
    <property type="term" value="F:ABC-type transporter activity"/>
    <property type="evidence" value="ECO:0007669"/>
    <property type="project" value="InterPro"/>
</dbReference>
<dbReference type="InterPro" id="IPR015860">
    <property type="entry name" value="ABC_transpr_TagH-like"/>
</dbReference>
<feature type="domain" description="ABC transporter" evidence="5">
    <location>
        <begin position="34"/>
        <end position="246"/>
    </location>
</feature>
<dbReference type="RefSeq" id="WP_039467476.1">
    <property type="nucleotide sequence ID" value="NZ_JWLZ01000198.1"/>
</dbReference>
<evidence type="ECO:0000256" key="4">
    <source>
        <dbReference type="ARBA" id="ARBA00022840"/>
    </source>
</evidence>
<dbReference type="Proteomes" id="UP000031278">
    <property type="component" value="Unassembled WGS sequence"/>
</dbReference>
<dbReference type="PANTHER" id="PTHR46743">
    <property type="entry name" value="TEICHOIC ACIDS EXPORT ATP-BINDING PROTEIN TAGH"/>
    <property type="match status" value="1"/>
</dbReference>
<dbReference type="InterPro" id="IPR050683">
    <property type="entry name" value="Bact_Polysacc_Export_ATP-bd"/>
</dbReference>
<evidence type="ECO:0000259" key="5">
    <source>
        <dbReference type="PROSITE" id="PS50893"/>
    </source>
</evidence>
<dbReference type="CDD" id="cd03220">
    <property type="entry name" value="ABC_KpsT_Wzt"/>
    <property type="match status" value="1"/>
</dbReference>
<name>A0A0B9GY37_9GAMM</name>
<accession>A0A0B9GY37</accession>
<evidence type="ECO:0000256" key="1">
    <source>
        <dbReference type="ARBA" id="ARBA00005417"/>
    </source>
</evidence>
<dbReference type="InterPro" id="IPR003439">
    <property type="entry name" value="ABC_transporter-like_ATP-bd"/>
</dbReference>
<dbReference type="AlphaFoldDB" id="A0A0B9GY37"/>
<dbReference type="PANTHER" id="PTHR46743:SF2">
    <property type="entry name" value="TEICHOIC ACIDS EXPORT ATP-BINDING PROTEIN TAGH"/>
    <property type="match status" value="1"/>
</dbReference>
<keyword evidence="3" id="KW-0547">Nucleotide-binding</keyword>
<dbReference type="SMART" id="SM00382">
    <property type="entry name" value="AAA"/>
    <property type="match status" value="1"/>
</dbReference>
<evidence type="ECO:0000256" key="2">
    <source>
        <dbReference type="ARBA" id="ARBA00022448"/>
    </source>
</evidence>
<proteinExistence type="inferred from homology"/>
<keyword evidence="2" id="KW-0813">Transport</keyword>
<reference evidence="6 7" key="1">
    <citation type="submission" date="2014-12" db="EMBL/GenBank/DDBJ databases">
        <title>Genome sequencing of Photobacterium gaetbulicola AD005a.</title>
        <authorList>
            <person name="Adrian T.G.S."/>
            <person name="Chan K.G."/>
        </authorList>
    </citation>
    <scope>NUCLEOTIDE SEQUENCE [LARGE SCALE GENOMIC DNA]</scope>
    <source>
        <strain evidence="6 7">AD005a</strain>
    </source>
</reference>
<evidence type="ECO:0000313" key="7">
    <source>
        <dbReference type="Proteomes" id="UP000031278"/>
    </source>
</evidence>
<keyword evidence="4" id="KW-0067">ATP-binding</keyword>
<protein>
    <recommendedName>
        <fullName evidence="5">ABC transporter domain-containing protein</fullName>
    </recommendedName>
</protein>
<dbReference type="EMBL" id="JWLZ01000198">
    <property type="protein sequence ID" value="KHT61562.1"/>
    <property type="molecule type" value="Genomic_DNA"/>
</dbReference>
<organism evidence="6 7">
    <name type="scientific">Photobacterium gaetbulicola</name>
    <dbReference type="NCBI Taxonomy" id="1295392"/>
    <lineage>
        <taxon>Bacteria</taxon>
        <taxon>Pseudomonadati</taxon>
        <taxon>Pseudomonadota</taxon>
        <taxon>Gammaproteobacteria</taxon>
        <taxon>Vibrionales</taxon>
        <taxon>Vibrionaceae</taxon>
        <taxon>Photobacterium</taxon>
    </lineage>
</organism>
<dbReference type="GO" id="GO:0016020">
    <property type="term" value="C:membrane"/>
    <property type="evidence" value="ECO:0007669"/>
    <property type="project" value="InterPro"/>
</dbReference>
<dbReference type="SUPFAM" id="SSF52540">
    <property type="entry name" value="P-loop containing nucleoside triphosphate hydrolases"/>
    <property type="match status" value="1"/>
</dbReference>
<dbReference type="PROSITE" id="PS50893">
    <property type="entry name" value="ABC_TRANSPORTER_2"/>
    <property type="match status" value="1"/>
</dbReference>
<dbReference type="Gene3D" id="3.40.50.300">
    <property type="entry name" value="P-loop containing nucleotide triphosphate hydrolases"/>
    <property type="match status" value="1"/>
</dbReference>
<dbReference type="GO" id="GO:0005524">
    <property type="term" value="F:ATP binding"/>
    <property type="evidence" value="ECO:0007669"/>
    <property type="project" value="UniProtKB-KW"/>
</dbReference>
<sequence length="246" mass="27262">MKSRQAVVELKDVTLEYAQSQSYSLKKLFLSKHEREKAVKESNSFRQSALNNVTLSFYEGDIVGIVGRNGAGKSTLCKVLSGVLSPTKGQFKSTVEIGALLTLSSFFTRELSGMDNIYLAGALLGKVKKEIESKINEIVDFSELGESISKPVETYSSGMVSRLAFAIATSFRSDILIIDEVLSVGDKYFRTKCLKRMDEIIKDSKLIIVVSHSDSDIRRMCNRAVYLDKGKVLLDGSVDEVLELYS</sequence>
<comment type="caution">
    <text evidence="6">The sequence shown here is derived from an EMBL/GenBank/DDBJ whole genome shotgun (WGS) entry which is preliminary data.</text>
</comment>
<evidence type="ECO:0000256" key="3">
    <source>
        <dbReference type="ARBA" id="ARBA00022741"/>
    </source>
</evidence>
<dbReference type="InterPro" id="IPR027417">
    <property type="entry name" value="P-loop_NTPase"/>
</dbReference>
<dbReference type="Pfam" id="PF00005">
    <property type="entry name" value="ABC_tran"/>
    <property type="match status" value="1"/>
</dbReference>
<comment type="similarity">
    <text evidence="1">Belongs to the ABC transporter superfamily.</text>
</comment>